<reference evidence="4" key="1">
    <citation type="submission" date="2023-07" db="EMBL/GenBank/DDBJ databases">
        <title>Between Cages and Wild: Unraveling the Impact of Captivity on Animal Microbiomes and Antimicrobial Resistance.</title>
        <authorList>
            <person name="Schmartz G.P."/>
            <person name="Rehner J."/>
            <person name="Schuff M.J."/>
            <person name="Becker S.L."/>
            <person name="Kravczyk M."/>
            <person name="Gurevich A."/>
            <person name="Francke R."/>
            <person name="Mueller R."/>
            <person name="Keller V."/>
            <person name="Keller A."/>
        </authorList>
    </citation>
    <scope>NUCLEOTIDE SEQUENCE</scope>
    <source>
        <strain evidence="4">S12M_St_49</strain>
    </source>
</reference>
<evidence type="ECO:0000313" key="5">
    <source>
        <dbReference type="Proteomes" id="UP001168575"/>
    </source>
</evidence>
<dbReference type="Proteomes" id="UP001168575">
    <property type="component" value="Unassembled WGS sequence"/>
</dbReference>
<evidence type="ECO:0000313" key="4">
    <source>
        <dbReference type="EMBL" id="MDO4842125.1"/>
    </source>
</evidence>
<feature type="DNA-binding region" description="H-T-H motif" evidence="2">
    <location>
        <begin position="31"/>
        <end position="50"/>
    </location>
</feature>
<dbReference type="SUPFAM" id="SSF46689">
    <property type="entry name" value="Homeodomain-like"/>
    <property type="match status" value="1"/>
</dbReference>
<gene>
    <name evidence="4" type="ORF">Q3982_05555</name>
</gene>
<evidence type="ECO:0000259" key="3">
    <source>
        <dbReference type="PROSITE" id="PS50977"/>
    </source>
</evidence>
<sequence length="193" mass="22275">MKHEVTTLNTKRTIAASLKHFMEKKPFSKISVSDIIADCGVNRKTFYYHFQDKYDLLKWMLEEEAIHVVRQFDLLVDYREAVIFVMNYVRENKHLLTCAYDSVGCEEMKRFFYTDFIGITQQVVDNTAELLGVDVEPQFKLFLTHFYTEAIAGLLITEITDEEAHNPEKAAGYFELILKSSLPSVLKSAQLAG</sequence>
<feature type="domain" description="HTH tetR-type" evidence="3">
    <location>
        <begin position="8"/>
        <end position="68"/>
    </location>
</feature>
<comment type="caution">
    <text evidence="4">The sequence shown here is derived from an EMBL/GenBank/DDBJ whole genome shotgun (WGS) entry which is preliminary data.</text>
</comment>
<name>A0AA43RI23_9ACTN</name>
<dbReference type="Pfam" id="PF14278">
    <property type="entry name" value="TetR_C_8"/>
    <property type="match status" value="1"/>
</dbReference>
<dbReference type="Gene3D" id="1.10.357.10">
    <property type="entry name" value="Tetracycline Repressor, domain 2"/>
    <property type="match status" value="1"/>
</dbReference>
<dbReference type="EMBL" id="JAUMVS010000098">
    <property type="protein sequence ID" value="MDO4842125.1"/>
    <property type="molecule type" value="Genomic_DNA"/>
</dbReference>
<protein>
    <submittedName>
        <fullName evidence="4">TetR family transcriptional regulator</fullName>
    </submittedName>
</protein>
<evidence type="ECO:0000256" key="1">
    <source>
        <dbReference type="ARBA" id="ARBA00023125"/>
    </source>
</evidence>
<accession>A0AA43RI23</accession>
<keyword evidence="5" id="KW-1185">Reference proteome</keyword>
<evidence type="ECO:0000256" key="2">
    <source>
        <dbReference type="PROSITE-ProRule" id="PRU00335"/>
    </source>
</evidence>
<dbReference type="InterPro" id="IPR001647">
    <property type="entry name" value="HTH_TetR"/>
</dbReference>
<dbReference type="PROSITE" id="PS50977">
    <property type="entry name" value="HTH_TETR_2"/>
    <property type="match status" value="1"/>
</dbReference>
<dbReference type="InterPro" id="IPR009057">
    <property type="entry name" value="Homeodomain-like_sf"/>
</dbReference>
<keyword evidence="1 2" id="KW-0238">DNA-binding</keyword>
<dbReference type="InterPro" id="IPR039532">
    <property type="entry name" value="TetR_C_Firmicutes"/>
</dbReference>
<dbReference type="AlphaFoldDB" id="A0AA43RI23"/>
<dbReference type="PANTHER" id="PTHR43479">
    <property type="entry name" value="ACREF/ENVCD OPERON REPRESSOR-RELATED"/>
    <property type="match status" value="1"/>
</dbReference>
<dbReference type="Pfam" id="PF00440">
    <property type="entry name" value="TetR_N"/>
    <property type="match status" value="1"/>
</dbReference>
<dbReference type="GO" id="GO:0003677">
    <property type="term" value="F:DNA binding"/>
    <property type="evidence" value="ECO:0007669"/>
    <property type="project" value="UniProtKB-UniRule"/>
</dbReference>
<organism evidence="4 5">
    <name type="scientific">Phoenicibacter congonensis</name>
    <dbReference type="NCBI Taxonomy" id="1944646"/>
    <lineage>
        <taxon>Bacteria</taxon>
        <taxon>Bacillati</taxon>
        <taxon>Actinomycetota</taxon>
        <taxon>Coriobacteriia</taxon>
        <taxon>Eggerthellales</taxon>
        <taxon>Eggerthellaceae</taxon>
        <taxon>Phoenicibacter</taxon>
    </lineage>
</organism>
<dbReference type="InterPro" id="IPR050624">
    <property type="entry name" value="HTH-type_Tx_Regulator"/>
</dbReference>
<proteinExistence type="predicted"/>
<dbReference type="PANTHER" id="PTHR43479:SF7">
    <property type="entry name" value="TETR-FAMILY TRANSCRIPTIONAL REGULATOR"/>
    <property type="match status" value="1"/>
</dbReference>